<feature type="transmembrane region" description="Helical" evidence="1">
    <location>
        <begin position="243"/>
        <end position="264"/>
    </location>
</feature>
<dbReference type="RefSeq" id="WP_386405908.1">
    <property type="nucleotide sequence ID" value="NZ_JBHTJH010000004.1"/>
</dbReference>
<name>A0ABW3CXA4_9FLAO</name>
<feature type="transmembrane region" description="Helical" evidence="1">
    <location>
        <begin position="73"/>
        <end position="91"/>
    </location>
</feature>
<feature type="transmembrane region" description="Helical" evidence="1">
    <location>
        <begin position="276"/>
        <end position="295"/>
    </location>
</feature>
<sequence length="799" mass="90672">MSALQFTKSFLSKSIGYARIFFFWFSLVLKELGRNIVSVLMIGLTYFLLWHFPQTLDLLLILNQVDSVFNIEVPLYFSLLTLLAYLIWYSANYLDRKVYDRLTVKKTFTVTPNQIKGNIHKSQNVSTSTSTGKVSSHIKRLHVRKTMPKVLGFLLITISALAILNAAEQFGIDNVLSDIMKAETALLLTFIFMLLMLNYTIYSKFRKFLSALPKKKWFFYLASFSLVVIIILLGMLNNQDKQSILNLFIANCILAFLFLGYAFLSNKLLSEKTQIFIHRISYVLIAVVVMLFFVFSVNPEFSRKINPLSVIMVSLIIFYMTAFGLGLLGKKYRIPLLAIVVVFCFLYGKSTANRKNFRHYEIDYVEAKSSQKRTTLNTHIENWISERKAIIDSSATKYPIIFVSSEGGGSRAGLWAFLVHSYLNDAAPSYYSDHLFSLSGASGGGVGNSMFYSKANEAFQQNKTFNFKSDKPNGRFKYRASEVYKNNYLSSSLAALLGRDLFQSTFGILPDFPDRGSTLEGEWEAGHLAEVGADEDRSLLSRNVLSFYKKNEVGMSPPLLMINTTHAQTGQYAVISPVDFRKDQECRGFRDFLDDFQQINPNKSIKLSTAMSLNARFPFVSPAGEVKGVGQFADAGYYDNIGGTVSINLQIIFRKVLQKKFPELLNKIEIINLVINNDDEEQIDHSKPMTQLQAPLSTLINIRSGHTKEKLEDLGKTWQVTLKKTPIYTEQNLMEQMITTKAEENDSTLKDEPITPILPLGRYLSNIAIRSIEARLETEEVKKKLDLLASKMNEIESFK</sequence>
<feature type="transmembrane region" description="Helical" evidence="1">
    <location>
        <begin position="150"/>
        <end position="172"/>
    </location>
</feature>
<dbReference type="EMBL" id="JBHTJH010000004">
    <property type="protein sequence ID" value="MFD0861939.1"/>
    <property type="molecule type" value="Genomic_DNA"/>
</dbReference>
<keyword evidence="1" id="KW-1133">Transmembrane helix</keyword>
<keyword evidence="1" id="KW-0812">Transmembrane</keyword>
<evidence type="ECO:0000313" key="3">
    <source>
        <dbReference type="Proteomes" id="UP001596978"/>
    </source>
</evidence>
<feature type="transmembrane region" description="Helical" evidence="1">
    <location>
        <begin position="307"/>
        <end position="325"/>
    </location>
</feature>
<protein>
    <recommendedName>
        <fullName evidence="4">PNPLA domain-containing protein</fullName>
    </recommendedName>
</protein>
<feature type="transmembrane region" description="Helical" evidence="1">
    <location>
        <begin position="12"/>
        <end position="29"/>
    </location>
</feature>
<feature type="transmembrane region" description="Helical" evidence="1">
    <location>
        <begin position="332"/>
        <end position="348"/>
    </location>
</feature>
<reference evidence="3" key="1">
    <citation type="journal article" date="2019" name="Int. J. Syst. Evol. Microbiol.">
        <title>The Global Catalogue of Microorganisms (GCM) 10K type strain sequencing project: providing services to taxonomists for standard genome sequencing and annotation.</title>
        <authorList>
            <consortium name="The Broad Institute Genomics Platform"/>
            <consortium name="The Broad Institute Genome Sequencing Center for Infectious Disease"/>
            <person name="Wu L."/>
            <person name="Ma J."/>
        </authorList>
    </citation>
    <scope>NUCLEOTIDE SEQUENCE [LARGE SCALE GENOMIC DNA]</scope>
    <source>
        <strain evidence="3">CCUG 62952</strain>
    </source>
</reference>
<dbReference type="Proteomes" id="UP001596978">
    <property type="component" value="Unassembled WGS sequence"/>
</dbReference>
<evidence type="ECO:0000313" key="2">
    <source>
        <dbReference type="EMBL" id="MFD0861939.1"/>
    </source>
</evidence>
<gene>
    <name evidence="2" type="ORF">ACFQ1M_06950</name>
</gene>
<evidence type="ECO:0008006" key="4">
    <source>
        <dbReference type="Google" id="ProtNLM"/>
    </source>
</evidence>
<proteinExistence type="predicted"/>
<keyword evidence="3" id="KW-1185">Reference proteome</keyword>
<feature type="transmembrane region" description="Helical" evidence="1">
    <location>
        <begin position="184"/>
        <end position="205"/>
    </location>
</feature>
<comment type="caution">
    <text evidence="2">The sequence shown here is derived from an EMBL/GenBank/DDBJ whole genome shotgun (WGS) entry which is preliminary data.</text>
</comment>
<organism evidence="2 3">
    <name type="scientific">Sungkyunkwania multivorans</name>
    <dbReference type="NCBI Taxonomy" id="1173618"/>
    <lineage>
        <taxon>Bacteria</taxon>
        <taxon>Pseudomonadati</taxon>
        <taxon>Bacteroidota</taxon>
        <taxon>Flavobacteriia</taxon>
        <taxon>Flavobacteriales</taxon>
        <taxon>Flavobacteriaceae</taxon>
        <taxon>Sungkyunkwania</taxon>
    </lineage>
</organism>
<keyword evidence="1" id="KW-0472">Membrane</keyword>
<accession>A0ABW3CXA4</accession>
<feature type="transmembrane region" description="Helical" evidence="1">
    <location>
        <begin position="217"/>
        <end position="237"/>
    </location>
</feature>
<evidence type="ECO:0000256" key="1">
    <source>
        <dbReference type="SAM" id="Phobius"/>
    </source>
</evidence>
<feature type="transmembrane region" description="Helical" evidence="1">
    <location>
        <begin position="36"/>
        <end position="53"/>
    </location>
</feature>